<keyword evidence="3" id="KW-1185">Reference proteome</keyword>
<dbReference type="KEGG" id="vcn:VOLCADRAFT_107526"/>
<evidence type="ECO:0000313" key="3">
    <source>
        <dbReference type="Proteomes" id="UP000001058"/>
    </source>
</evidence>
<gene>
    <name evidence="2" type="ORF">VOLCADRAFT_107526</name>
</gene>
<organism evidence="3">
    <name type="scientific">Volvox carteri f. nagariensis</name>
    <dbReference type="NCBI Taxonomy" id="3068"/>
    <lineage>
        <taxon>Eukaryota</taxon>
        <taxon>Viridiplantae</taxon>
        <taxon>Chlorophyta</taxon>
        <taxon>core chlorophytes</taxon>
        <taxon>Chlorophyceae</taxon>
        <taxon>CS clade</taxon>
        <taxon>Chlamydomonadales</taxon>
        <taxon>Volvocaceae</taxon>
        <taxon>Volvox</taxon>
    </lineage>
</organism>
<dbReference type="Proteomes" id="UP000001058">
    <property type="component" value="Unassembled WGS sequence"/>
</dbReference>
<dbReference type="RefSeq" id="XP_002957105.1">
    <property type="nucleotide sequence ID" value="XM_002957059.1"/>
</dbReference>
<protein>
    <submittedName>
        <fullName evidence="2">Uncharacterized protein</fullName>
    </submittedName>
</protein>
<dbReference type="EMBL" id="GL378389">
    <property type="protein sequence ID" value="EFJ41907.1"/>
    <property type="molecule type" value="Genomic_DNA"/>
</dbReference>
<reference evidence="2 3" key="1">
    <citation type="journal article" date="2010" name="Science">
        <title>Genomic analysis of organismal complexity in the multicellular green alga Volvox carteri.</title>
        <authorList>
            <person name="Prochnik S.E."/>
            <person name="Umen J."/>
            <person name="Nedelcu A.M."/>
            <person name="Hallmann A."/>
            <person name="Miller S.M."/>
            <person name="Nishii I."/>
            <person name="Ferris P."/>
            <person name="Kuo A."/>
            <person name="Mitros T."/>
            <person name="Fritz-Laylin L.K."/>
            <person name="Hellsten U."/>
            <person name="Chapman J."/>
            <person name="Simakov O."/>
            <person name="Rensing S.A."/>
            <person name="Terry A."/>
            <person name="Pangilinan J."/>
            <person name="Kapitonov V."/>
            <person name="Jurka J."/>
            <person name="Salamov A."/>
            <person name="Shapiro H."/>
            <person name="Schmutz J."/>
            <person name="Grimwood J."/>
            <person name="Lindquist E."/>
            <person name="Lucas S."/>
            <person name="Grigoriev I.V."/>
            <person name="Schmitt R."/>
            <person name="Kirk D."/>
            <person name="Rokhsar D.S."/>
        </authorList>
    </citation>
    <scope>NUCLEOTIDE SEQUENCE [LARGE SCALE GENOMIC DNA]</scope>
    <source>
        <strain evidence="3">f. Nagariensis / Eve</strain>
    </source>
</reference>
<dbReference type="InParanoid" id="D8UEL9"/>
<feature type="region of interest" description="Disordered" evidence="1">
    <location>
        <begin position="107"/>
        <end position="131"/>
    </location>
</feature>
<sequence>MNSQSDASKFNVLAATEVIKAGILWTDISEGLAPRNDTPATTPIHIKTIITHWMTVLCHIKTIGKGNLLSLKRISTAWKEVEAALLKSMKTAGTPSPVDVDMEWSPPEGQAEMQWSPDNLTGDGDSGDVRGNGGTAVQVTDHLDTLGRMERWRSVLLPLNKQRLATEVQWRWTWSGVRSPPKGQAEIQWSPDNLTGLNPQNLQGHKCVHY</sequence>
<name>D8UEL9_VOLCA</name>
<dbReference type="AlphaFoldDB" id="D8UEL9"/>
<dbReference type="GeneID" id="9622875"/>
<accession>D8UEL9</accession>
<proteinExistence type="predicted"/>
<evidence type="ECO:0000256" key="1">
    <source>
        <dbReference type="SAM" id="MobiDB-lite"/>
    </source>
</evidence>
<evidence type="ECO:0000313" key="2">
    <source>
        <dbReference type="EMBL" id="EFJ41907.1"/>
    </source>
</evidence>